<dbReference type="Proteomes" id="UP000460412">
    <property type="component" value="Unassembled WGS sequence"/>
</dbReference>
<dbReference type="SUPFAM" id="SSF51556">
    <property type="entry name" value="Metallo-dependent hydrolases"/>
    <property type="match status" value="1"/>
</dbReference>
<evidence type="ECO:0000256" key="3">
    <source>
        <dbReference type="PIRSR" id="PIRSR005902-1"/>
    </source>
</evidence>
<organism evidence="4 5">
    <name type="scientific">Sporofaciens musculi</name>
    <dbReference type="NCBI Taxonomy" id="2681861"/>
    <lineage>
        <taxon>Bacteria</taxon>
        <taxon>Bacillati</taxon>
        <taxon>Bacillota</taxon>
        <taxon>Clostridia</taxon>
        <taxon>Lachnospirales</taxon>
        <taxon>Lachnospiraceae</taxon>
        <taxon>Sporofaciens</taxon>
    </lineage>
</organism>
<dbReference type="CDD" id="cd01310">
    <property type="entry name" value="TatD_DNAse"/>
    <property type="match status" value="1"/>
</dbReference>
<feature type="binding site" evidence="3">
    <location>
        <position position="206"/>
    </location>
    <ligand>
        <name>a divalent metal cation</name>
        <dbReference type="ChEBI" id="CHEBI:60240"/>
        <label>1</label>
    </ligand>
</feature>
<feature type="binding site" evidence="3">
    <location>
        <position position="94"/>
    </location>
    <ligand>
        <name>a divalent metal cation</name>
        <dbReference type="ChEBI" id="CHEBI:60240"/>
        <label>1</label>
    </ligand>
</feature>
<dbReference type="InterPro" id="IPR018228">
    <property type="entry name" value="DNase_TatD-rel_CS"/>
</dbReference>
<evidence type="ECO:0000256" key="1">
    <source>
        <dbReference type="ARBA" id="ARBA00022723"/>
    </source>
</evidence>
<dbReference type="InterPro" id="IPR001130">
    <property type="entry name" value="TatD-like"/>
</dbReference>
<keyword evidence="2" id="KW-0378">Hydrolase</keyword>
<dbReference type="PANTHER" id="PTHR46124">
    <property type="entry name" value="D-AMINOACYL-TRNA DEACYLASE"/>
    <property type="match status" value="1"/>
</dbReference>
<dbReference type="AlphaFoldDB" id="A0A7X3MHB5"/>
<dbReference type="Pfam" id="PF01026">
    <property type="entry name" value="TatD_DNase"/>
    <property type="match status" value="1"/>
</dbReference>
<comment type="caution">
    <text evidence="4">The sequence shown here is derived from an EMBL/GenBank/DDBJ whole genome shotgun (WGS) entry which is preliminary data.</text>
</comment>
<proteinExistence type="predicted"/>
<dbReference type="GO" id="GO:0016788">
    <property type="term" value="F:hydrolase activity, acting on ester bonds"/>
    <property type="evidence" value="ECO:0007669"/>
    <property type="project" value="InterPro"/>
</dbReference>
<reference evidence="4 5" key="1">
    <citation type="submission" date="2019-12" db="EMBL/GenBank/DDBJ databases">
        <title>Sporaefaciens musculi gen. nov., sp. nov., a novel bacterium isolated from the caecum of an obese mouse.</title>
        <authorList>
            <person name="Rasmussen T.S."/>
            <person name="Streidl T."/>
            <person name="Hitch T.C.A."/>
            <person name="Wortmann E."/>
            <person name="Deptula P."/>
            <person name="Hansen M."/>
            <person name="Nielsen D.S."/>
            <person name="Clavel T."/>
            <person name="Vogensen F.K."/>
        </authorList>
    </citation>
    <scope>NUCLEOTIDE SEQUENCE [LARGE SCALE GENOMIC DNA]</scope>
    <source>
        <strain evidence="4 5">WCA-9-b2</strain>
    </source>
</reference>
<dbReference type="InterPro" id="IPR032466">
    <property type="entry name" value="Metal_Hydrolase"/>
</dbReference>
<sequence length="261" mass="30184">MEFAKYYDIGLNLFCKQFSEPEKIIKEAKENEICCILTGTDIKEDKKINEFVKTHDAYGTAGIHPHNADRAKQADFQFIEQILTQNDKLVAVGECGLDYDRMFSTKENQIRCLEKQIVLAEKLNKPLFLHERSATDDFIKRFKNHLDICKKSVIHCFTGNKATLDRYLSMGFSIGITGWICDDRRAKELRDAVHIIPLDRVLVETDAPYLTPKNIPGLNRRNVPQNIKYVVRDLAKYMKVEENVLIENAKKNTIRVFQINV</sequence>
<dbReference type="GO" id="GO:0046872">
    <property type="term" value="F:metal ion binding"/>
    <property type="evidence" value="ECO:0007669"/>
    <property type="project" value="UniProtKB-KW"/>
</dbReference>
<protein>
    <submittedName>
        <fullName evidence="4">TatD family deoxyribonuclease</fullName>
    </submittedName>
</protein>
<evidence type="ECO:0000313" key="5">
    <source>
        <dbReference type="Proteomes" id="UP000460412"/>
    </source>
</evidence>
<keyword evidence="5" id="KW-1185">Reference proteome</keyword>
<evidence type="ECO:0000256" key="2">
    <source>
        <dbReference type="ARBA" id="ARBA00022801"/>
    </source>
</evidence>
<dbReference type="EMBL" id="WUQX01000001">
    <property type="protein sequence ID" value="MXP76364.1"/>
    <property type="molecule type" value="Genomic_DNA"/>
</dbReference>
<accession>A0A7X3MHB5</accession>
<dbReference type="PANTHER" id="PTHR46124:SF2">
    <property type="entry name" value="D-AMINOACYL-TRNA DEACYLASE"/>
    <property type="match status" value="1"/>
</dbReference>
<feature type="binding site" evidence="3">
    <location>
        <position position="155"/>
    </location>
    <ligand>
        <name>a divalent metal cation</name>
        <dbReference type="ChEBI" id="CHEBI:60240"/>
        <label>2</label>
    </ligand>
</feature>
<gene>
    <name evidence="4" type="ORF">GN277_13470</name>
</gene>
<name>A0A7X3MHB5_9FIRM</name>
<keyword evidence="1 3" id="KW-0479">Metal-binding</keyword>
<feature type="binding site" evidence="3">
    <location>
        <position position="130"/>
    </location>
    <ligand>
        <name>a divalent metal cation</name>
        <dbReference type="ChEBI" id="CHEBI:60240"/>
        <label>2</label>
    </ligand>
</feature>
<dbReference type="FunFam" id="3.20.20.140:FF:000005">
    <property type="entry name" value="TatD family hydrolase"/>
    <property type="match status" value="1"/>
</dbReference>
<dbReference type="Gene3D" id="3.20.20.140">
    <property type="entry name" value="Metal-dependent hydrolases"/>
    <property type="match status" value="1"/>
</dbReference>
<dbReference type="PROSITE" id="PS01090">
    <property type="entry name" value="TATD_2"/>
    <property type="match status" value="1"/>
</dbReference>
<dbReference type="RefSeq" id="WP_159751503.1">
    <property type="nucleotide sequence ID" value="NZ_WUQX01000001.1"/>
</dbReference>
<dbReference type="PIRSF" id="PIRSF005902">
    <property type="entry name" value="DNase_TatD"/>
    <property type="match status" value="1"/>
</dbReference>
<evidence type="ECO:0000313" key="4">
    <source>
        <dbReference type="EMBL" id="MXP76364.1"/>
    </source>
</evidence>